<reference evidence="2" key="1">
    <citation type="journal article" date="2005" name="Nature">
        <title>The map-based sequence of the rice genome.</title>
        <authorList>
            <consortium name="International rice genome sequencing project (IRGSP)"/>
            <person name="Matsumoto T."/>
            <person name="Wu J."/>
            <person name="Kanamori H."/>
            <person name="Katayose Y."/>
            <person name="Fujisawa M."/>
            <person name="Namiki N."/>
            <person name="Mizuno H."/>
            <person name="Yamamoto K."/>
            <person name="Antonio B.A."/>
            <person name="Baba T."/>
            <person name="Sakata K."/>
            <person name="Nagamura Y."/>
            <person name="Aoki H."/>
            <person name="Arikawa K."/>
            <person name="Arita K."/>
            <person name="Bito T."/>
            <person name="Chiden Y."/>
            <person name="Fujitsuka N."/>
            <person name="Fukunaka R."/>
            <person name="Hamada M."/>
            <person name="Harada C."/>
            <person name="Hayashi A."/>
            <person name="Hijishita S."/>
            <person name="Honda M."/>
            <person name="Hosokawa S."/>
            <person name="Ichikawa Y."/>
            <person name="Idonuma A."/>
            <person name="Iijima M."/>
            <person name="Ikeda M."/>
            <person name="Ikeno M."/>
            <person name="Ito K."/>
            <person name="Ito S."/>
            <person name="Ito T."/>
            <person name="Ito Y."/>
            <person name="Ito Y."/>
            <person name="Iwabuchi A."/>
            <person name="Kamiya K."/>
            <person name="Karasawa W."/>
            <person name="Kurita K."/>
            <person name="Katagiri S."/>
            <person name="Kikuta A."/>
            <person name="Kobayashi H."/>
            <person name="Kobayashi N."/>
            <person name="Machita K."/>
            <person name="Maehara T."/>
            <person name="Masukawa M."/>
            <person name="Mizubayashi T."/>
            <person name="Mukai Y."/>
            <person name="Nagasaki H."/>
            <person name="Nagata Y."/>
            <person name="Naito S."/>
            <person name="Nakashima M."/>
            <person name="Nakama Y."/>
            <person name="Nakamichi Y."/>
            <person name="Nakamura M."/>
            <person name="Meguro A."/>
            <person name="Negishi M."/>
            <person name="Ohta I."/>
            <person name="Ohta T."/>
            <person name="Okamoto M."/>
            <person name="Ono N."/>
            <person name="Saji S."/>
            <person name="Sakaguchi M."/>
            <person name="Sakai K."/>
            <person name="Shibata M."/>
            <person name="Shimokawa T."/>
            <person name="Song J."/>
            <person name="Takazaki Y."/>
            <person name="Terasawa K."/>
            <person name="Tsugane M."/>
            <person name="Tsuji K."/>
            <person name="Ueda S."/>
            <person name="Waki K."/>
            <person name="Yamagata H."/>
            <person name="Yamamoto M."/>
            <person name="Yamamoto S."/>
            <person name="Yamane H."/>
            <person name="Yoshiki S."/>
            <person name="Yoshihara R."/>
            <person name="Yukawa K."/>
            <person name="Zhong H."/>
            <person name="Yano M."/>
            <person name="Yuan Q."/>
            <person name="Ouyang S."/>
            <person name="Liu J."/>
            <person name="Jones K.M."/>
            <person name="Gansberger K."/>
            <person name="Moffat K."/>
            <person name="Hill J."/>
            <person name="Bera J."/>
            <person name="Fadrosh D."/>
            <person name="Jin S."/>
            <person name="Johri S."/>
            <person name="Kim M."/>
            <person name="Overton L."/>
            <person name="Reardon M."/>
            <person name="Tsitrin T."/>
            <person name="Vuong H."/>
            <person name="Weaver B."/>
            <person name="Ciecko A."/>
            <person name="Tallon L."/>
            <person name="Jackson J."/>
            <person name="Pai G."/>
            <person name="Aken S.V."/>
            <person name="Utterback T."/>
            <person name="Reidmuller S."/>
            <person name="Feldblyum T."/>
            <person name="Hsiao J."/>
            <person name="Zismann V."/>
            <person name="Iobst S."/>
            <person name="de Vazeille A.R."/>
            <person name="Buell C.R."/>
            <person name="Ying K."/>
            <person name="Li Y."/>
            <person name="Lu T."/>
            <person name="Huang Y."/>
            <person name="Zhao Q."/>
            <person name="Feng Q."/>
            <person name="Zhang L."/>
            <person name="Zhu J."/>
            <person name="Weng Q."/>
            <person name="Mu J."/>
            <person name="Lu Y."/>
            <person name="Fan D."/>
            <person name="Liu Y."/>
            <person name="Guan J."/>
            <person name="Zhang Y."/>
            <person name="Yu S."/>
            <person name="Liu X."/>
            <person name="Zhang Y."/>
            <person name="Hong G."/>
            <person name="Han B."/>
            <person name="Choisne N."/>
            <person name="Demange N."/>
            <person name="Orjeda G."/>
            <person name="Samain S."/>
            <person name="Cattolico L."/>
            <person name="Pelletier E."/>
            <person name="Couloux A."/>
            <person name="Segurens B."/>
            <person name="Wincker P."/>
            <person name="D'Hont A."/>
            <person name="Scarpelli C."/>
            <person name="Weissenbach J."/>
            <person name="Salanoubat M."/>
            <person name="Quetier F."/>
            <person name="Yu Y."/>
            <person name="Kim H.R."/>
            <person name="Rambo T."/>
            <person name="Currie J."/>
            <person name="Collura K."/>
            <person name="Luo M."/>
            <person name="Yang T."/>
            <person name="Ammiraju J.S.S."/>
            <person name="Engler F."/>
            <person name="Soderlund C."/>
            <person name="Wing R.A."/>
            <person name="Palmer L.E."/>
            <person name="de la Bastide M."/>
            <person name="Spiegel L."/>
            <person name="Nascimento L."/>
            <person name="Zutavern T."/>
            <person name="O'Shaughnessy A."/>
            <person name="Dike S."/>
            <person name="Dedhia N."/>
            <person name="Preston R."/>
            <person name="Balija V."/>
            <person name="McCombie W.R."/>
            <person name="Chow T."/>
            <person name="Chen H."/>
            <person name="Chung M."/>
            <person name="Chen C."/>
            <person name="Shaw J."/>
            <person name="Wu H."/>
            <person name="Hsiao K."/>
            <person name="Chao Y."/>
            <person name="Chu M."/>
            <person name="Cheng C."/>
            <person name="Hour A."/>
            <person name="Lee P."/>
            <person name="Lin S."/>
            <person name="Lin Y."/>
            <person name="Liou J."/>
            <person name="Liu S."/>
            <person name="Hsing Y."/>
            <person name="Raghuvanshi S."/>
            <person name="Mohanty A."/>
            <person name="Bharti A.K."/>
            <person name="Gaur A."/>
            <person name="Gupta V."/>
            <person name="Kumar D."/>
            <person name="Ravi V."/>
            <person name="Vij S."/>
            <person name="Kapur A."/>
            <person name="Khurana P."/>
            <person name="Khurana P."/>
            <person name="Khurana J.P."/>
            <person name="Tyagi A.K."/>
            <person name="Gaikwad K."/>
            <person name="Singh A."/>
            <person name="Dalal V."/>
            <person name="Srivastava S."/>
            <person name="Dixit A."/>
            <person name="Pal A.K."/>
            <person name="Ghazi I.A."/>
            <person name="Yadav M."/>
            <person name="Pandit A."/>
            <person name="Bhargava A."/>
            <person name="Sureshbabu K."/>
            <person name="Batra K."/>
            <person name="Sharma T.R."/>
            <person name="Mohapatra T."/>
            <person name="Singh N.K."/>
            <person name="Messing J."/>
            <person name="Nelson A.B."/>
            <person name="Fuks G."/>
            <person name="Kavchok S."/>
            <person name="Keizer G."/>
            <person name="Linton E."/>
            <person name="Llaca V."/>
            <person name="Song R."/>
            <person name="Tanyolac B."/>
            <person name="Young S."/>
            <person name="Ho-Il K."/>
            <person name="Hahn J.H."/>
            <person name="Sangsakoo G."/>
            <person name="Vanavichit A."/>
            <person name="de Mattos Luiz.A.T."/>
            <person name="Zimmer P.D."/>
            <person name="Malone G."/>
            <person name="Dellagostin O."/>
            <person name="de Oliveira A.C."/>
            <person name="Bevan M."/>
            <person name="Bancroft I."/>
            <person name="Minx P."/>
            <person name="Cordum H."/>
            <person name="Wilson R."/>
            <person name="Cheng Z."/>
            <person name="Jin W."/>
            <person name="Jiang J."/>
            <person name="Leong S.A."/>
            <person name="Iwama H."/>
            <person name="Gojobori T."/>
            <person name="Itoh T."/>
            <person name="Niimura Y."/>
            <person name="Fujii Y."/>
            <person name="Habara T."/>
            <person name="Sakai H."/>
            <person name="Sato Y."/>
            <person name="Wilson G."/>
            <person name="Kumar K."/>
            <person name="McCouch S."/>
            <person name="Juretic N."/>
            <person name="Hoen D."/>
            <person name="Wright S."/>
            <person name="Bruskiewich R."/>
            <person name="Bureau T."/>
            <person name="Miyao A."/>
            <person name="Hirochika H."/>
            <person name="Nishikawa T."/>
            <person name="Kadowaki K."/>
            <person name="Sugiura M."/>
            <person name="Burr B."/>
            <person name="Sasaki T."/>
        </authorList>
    </citation>
    <scope>NUCLEOTIDE SEQUENCE [LARGE SCALE GENOMIC DNA]</scope>
    <source>
        <strain evidence="2">cv. Nipponbare</strain>
    </source>
</reference>
<accession>A0A0N7KSH6</accession>
<dbReference type="FunCoup" id="A0A0N7KSH6">
    <property type="interactions" value="331"/>
</dbReference>
<dbReference type="PaxDb" id="39947-A0A0N7KSH6"/>
<name>A0A0N7KSH6_ORYSJ</name>
<sequence length="119" mass="13010">MIVLTNSDFAEEPHKLSLELAEEPLFLVGGLEATVPELGRGVDELELDLLERQTRGLLEQGLAEGDDPLLGANTATLDHEVVALHNTVVREATHGSDTNWYLSNSVQAAWLSWPDLPIL</sequence>
<protein>
    <submittedName>
        <fullName evidence="1">Os11g0168250 protein</fullName>
    </submittedName>
</protein>
<evidence type="ECO:0000313" key="1">
    <source>
        <dbReference type="EMBL" id="BAT12842.1"/>
    </source>
</evidence>
<dbReference type="EMBL" id="AP014967">
    <property type="protein sequence ID" value="BAT12842.1"/>
    <property type="molecule type" value="Genomic_DNA"/>
</dbReference>
<reference evidence="1 2" key="3">
    <citation type="journal article" date="2013" name="Rice">
        <title>Improvement of the Oryza sativa Nipponbare reference genome using next generation sequence and optical map data.</title>
        <authorList>
            <person name="Kawahara Y."/>
            <person name="de la Bastide M."/>
            <person name="Hamilton J.P."/>
            <person name="Kanamori H."/>
            <person name="McCombie W.R."/>
            <person name="Ouyang S."/>
            <person name="Schwartz D.C."/>
            <person name="Tanaka T."/>
            <person name="Wu J."/>
            <person name="Zhou S."/>
            <person name="Childs K.L."/>
            <person name="Davidson R.M."/>
            <person name="Lin H."/>
            <person name="Quesada-Ocampo L."/>
            <person name="Vaillancourt B."/>
            <person name="Sakai H."/>
            <person name="Lee S.S."/>
            <person name="Kim J."/>
            <person name="Numa H."/>
            <person name="Itoh T."/>
            <person name="Buell C.R."/>
            <person name="Matsumoto T."/>
        </authorList>
    </citation>
    <scope>NUCLEOTIDE SEQUENCE [LARGE SCALE GENOMIC DNA]</scope>
    <source>
        <strain evidence="2">cv. Nipponbare</strain>
    </source>
</reference>
<keyword evidence="2" id="KW-1185">Reference proteome</keyword>
<organism evidence="1 2">
    <name type="scientific">Oryza sativa subsp. japonica</name>
    <name type="common">Rice</name>
    <dbReference type="NCBI Taxonomy" id="39947"/>
    <lineage>
        <taxon>Eukaryota</taxon>
        <taxon>Viridiplantae</taxon>
        <taxon>Streptophyta</taxon>
        <taxon>Embryophyta</taxon>
        <taxon>Tracheophyta</taxon>
        <taxon>Spermatophyta</taxon>
        <taxon>Magnoliopsida</taxon>
        <taxon>Liliopsida</taxon>
        <taxon>Poales</taxon>
        <taxon>Poaceae</taxon>
        <taxon>BOP clade</taxon>
        <taxon>Oryzoideae</taxon>
        <taxon>Oryzeae</taxon>
        <taxon>Oryzinae</taxon>
        <taxon>Oryza</taxon>
        <taxon>Oryza sativa</taxon>
    </lineage>
</organism>
<dbReference type="Gramene" id="Os11t0168250-00">
    <property type="protein sequence ID" value="Os11t0168250-00"/>
    <property type="gene ID" value="Os11g0168250"/>
</dbReference>
<dbReference type="Proteomes" id="UP000059680">
    <property type="component" value="Chromosome 11"/>
</dbReference>
<reference evidence="1 2" key="2">
    <citation type="journal article" date="2013" name="Plant Cell Physiol.">
        <title>Rice Annotation Project Database (RAP-DB): an integrative and interactive database for rice genomics.</title>
        <authorList>
            <person name="Sakai H."/>
            <person name="Lee S.S."/>
            <person name="Tanaka T."/>
            <person name="Numa H."/>
            <person name="Kim J."/>
            <person name="Kawahara Y."/>
            <person name="Wakimoto H."/>
            <person name="Yang C.C."/>
            <person name="Iwamoto M."/>
            <person name="Abe T."/>
            <person name="Yamada Y."/>
            <person name="Muto A."/>
            <person name="Inokuchi H."/>
            <person name="Ikemura T."/>
            <person name="Matsumoto T."/>
            <person name="Sasaki T."/>
            <person name="Itoh T."/>
        </authorList>
    </citation>
    <scope>NUCLEOTIDE SEQUENCE [LARGE SCALE GENOMIC DNA]</scope>
    <source>
        <strain evidence="2">cv. Nipponbare</strain>
    </source>
</reference>
<gene>
    <name evidence="1" type="ordered locus">Os11g0168250</name>
    <name evidence="1" type="ORF">OSNPB_110168250</name>
</gene>
<evidence type="ECO:0000313" key="2">
    <source>
        <dbReference type="Proteomes" id="UP000059680"/>
    </source>
</evidence>
<proteinExistence type="predicted"/>
<dbReference type="AlphaFoldDB" id="A0A0N7KSH6"/>
<dbReference type="InParanoid" id="A0A0N7KSH6"/>